<dbReference type="RefSeq" id="WP_036434785.1">
    <property type="nucleotide sequence ID" value="NZ_LR215039.1"/>
</dbReference>
<feature type="transmembrane region" description="Helical" evidence="1">
    <location>
        <begin position="48"/>
        <end position="69"/>
    </location>
</feature>
<feature type="transmembrane region" description="Helical" evidence="1">
    <location>
        <begin position="131"/>
        <end position="154"/>
    </location>
</feature>
<keyword evidence="1" id="KW-0812">Transmembrane</keyword>
<feature type="transmembrane region" description="Helical" evidence="1">
    <location>
        <begin position="558"/>
        <end position="578"/>
    </location>
</feature>
<keyword evidence="3" id="KW-1185">Reference proteome</keyword>
<dbReference type="EMBL" id="LR215039">
    <property type="protein sequence ID" value="VEU76312.1"/>
    <property type="molecule type" value="Genomic_DNA"/>
</dbReference>
<accession>A0A449B6Y0</accession>
<evidence type="ECO:0000313" key="3">
    <source>
        <dbReference type="Proteomes" id="UP000289497"/>
    </source>
</evidence>
<organism evidence="2 3">
    <name type="scientific">Mycoplasmopsis columboralis</name>
    <dbReference type="NCBI Taxonomy" id="171282"/>
    <lineage>
        <taxon>Bacteria</taxon>
        <taxon>Bacillati</taxon>
        <taxon>Mycoplasmatota</taxon>
        <taxon>Mycoplasmoidales</taxon>
        <taxon>Metamycoplasmataceae</taxon>
        <taxon>Mycoplasmopsis</taxon>
    </lineage>
</organism>
<dbReference type="AlphaFoldDB" id="A0A449B6Y0"/>
<name>A0A449B6Y0_9BACT</name>
<feature type="transmembrane region" description="Helical" evidence="1">
    <location>
        <begin position="166"/>
        <end position="186"/>
    </location>
</feature>
<dbReference type="KEGG" id="mcou:NCTC10179_00488"/>
<keyword evidence="1" id="KW-0472">Membrane</keyword>
<gene>
    <name evidence="2" type="ORF">NCTC10179_00488</name>
</gene>
<protein>
    <submittedName>
        <fullName evidence="2">ABC-type transport system involved in multi-copper enzyme maturation, permease component</fullName>
    </submittedName>
</protein>
<keyword evidence="1" id="KW-1133">Transmembrane helix</keyword>
<proteinExistence type="predicted"/>
<sequence length="585" mass="67885">MQNILFFSKSFFKLIFKKKSTYIPLIIFVLINLIVATVNLTLQLNVYIGIWSAVFGVLFIIFTIFYASLKYLNLFKDLQEEGLELLIVSKPISRLHLNLSKLFVLYFIALINAIVLSLLFVFLQANYFSGYFLFKIFALSLVVFFFTFTIMGQITALISLKLSAKLSLFIPSFAYLGIAFGGFALLNNSTSTPNNAGYYLNLENINTQSGNQANLKSFYLNNPDSQLNIFAYGQNKELSPLQKNYIEKVFKTSKNSALEYQVYSYLMFPYWFVGSLLFNDSLLNDSNDTFLKDTLYSFKKNSLRNSYQLKNNSNLLKLNIYNGKELKDLYVVPGLYKNSGLDKGVDTQLIYARENANNFDVSFKEDEYVFAQPNNIVGSLKWDVVKDALSDEILSAYFEDFYHQHLQNKQLFKEDILTLIASEINNPDSQLFNSNTYKTKLLDENYINGKYITSLTEQKIYLAVSFIYYLYFSHNNSQTLKELLYDKETLNYRFDQLKIKIDDNTYFIGGYKQFTPIQKVVDDKIIIRYELEKSDNTLFQGQETIYQINKSSLILNDWIFIFIWVLISTSSAVLLVYLNARKDYK</sequence>
<dbReference type="Proteomes" id="UP000289497">
    <property type="component" value="Chromosome"/>
</dbReference>
<feature type="transmembrane region" description="Helical" evidence="1">
    <location>
        <begin position="103"/>
        <end position="125"/>
    </location>
</feature>
<evidence type="ECO:0000256" key="1">
    <source>
        <dbReference type="SAM" id="Phobius"/>
    </source>
</evidence>
<dbReference type="OrthoDB" id="401337at2"/>
<evidence type="ECO:0000313" key="2">
    <source>
        <dbReference type="EMBL" id="VEU76312.1"/>
    </source>
</evidence>
<feature type="transmembrane region" description="Helical" evidence="1">
    <location>
        <begin position="21"/>
        <end position="42"/>
    </location>
</feature>
<reference evidence="2 3" key="1">
    <citation type="submission" date="2019-01" db="EMBL/GenBank/DDBJ databases">
        <authorList>
            <consortium name="Pathogen Informatics"/>
        </authorList>
    </citation>
    <scope>NUCLEOTIDE SEQUENCE [LARGE SCALE GENOMIC DNA]</scope>
    <source>
        <strain evidence="2 3">NCTC10179</strain>
    </source>
</reference>